<proteinExistence type="predicted"/>
<evidence type="ECO:0000313" key="2">
    <source>
        <dbReference type="Proteomes" id="UP000789375"/>
    </source>
</evidence>
<reference evidence="1" key="1">
    <citation type="submission" date="2021-06" db="EMBL/GenBank/DDBJ databases">
        <authorList>
            <person name="Kallberg Y."/>
            <person name="Tangrot J."/>
            <person name="Rosling A."/>
        </authorList>
    </citation>
    <scope>NUCLEOTIDE SEQUENCE</scope>
    <source>
        <strain evidence="1">87-6 pot B 2015</strain>
    </source>
</reference>
<evidence type="ECO:0000313" key="1">
    <source>
        <dbReference type="EMBL" id="CAG8647044.1"/>
    </source>
</evidence>
<sequence length="67" mass="7675">NTFENSSVNNNSQMVINDDDICSEALLDNQSDKSLITEYASAFEKDDDETDLIQEESWKVMSSFFKK</sequence>
<dbReference type="AlphaFoldDB" id="A0A9N9H209"/>
<organism evidence="1 2">
    <name type="scientific">Funneliformis mosseae</name>
    <name type="common">Endomycorrhizal fungus</name>
    <name type="synonym">Glomus mosseae</name>
    <dbReference type="NCBI Taxonomy" id="27381"/>
    <lineage>
        <taxon>Eukaryota</taxon>
        <taxon>Fungi</taxon>
        <taxon>Fungi incertae sedis</taxon>
        <taxon>Mucoromycota</taxon>
        <taxon>Glomeromycotina</taxon>
        <taxon>Glomeromycetes</taxon>
        <taxon>Glomerales</taxon>
        <taxon>Glomeraceae</taxon>
        <taxon>Funneliformis</taxon>
    </lineage>
</organism>
<dbReference type="EMBL" id="CAJVPP010004280">
    <property type="protein sequence ID" value="CAG8647044.1"/>
    <property type="molecule type" value="Genomic_DNA"/>
</dbReference>
<keyword evidence="2" id="KW-1185">Reference proteome</keyword>
<dbReference type="Proteomes" id="UP000789375">
    <property type="component" value="Unassembled WGS sequence"/>
</dbReference>
<accession>A0A9N9H209</accession>
<name>A0A9N9H209_FUNMO</name>
<feature type="non-terminal residue" evidence="1">
    <location>
        <position position="1"/>
    </location>
</feature>
<protein>
    <submittedName>
        <fullName evidence="1">8456_t:CDS:1</fullName>
    </submittedName>
</protein>
<gene>
    <name evidence="1" type="ORF">FMOSSE_LOCUS11283</name>
</gene>
<comment type="caution">
    <text evidence="1">The sequence shown here is derived from an EMBL/GenBank/DDBJ whole genome shotgun (WGS) entry which is preliminary data.</text>
</comment>